<dbReference type="PANTHER" id="PTHR47425">
    <property type="entry name" value="FARB-RELATED"/>
    <property type="match status" value="1"/>
</dbReference>
<accession>A0A6A5SF30</accession>
<name>A0A6A5SF30_9PLEO</name>
<organism evidence="3 4">
    <name type="scientific">Clathrospora elynae</name>
    <dbReference type="NCBI Taxonomy" id="706981"/>
    <lineage>
        <taxon>Eukaryota</taxon>
        <taxon>Fungi</taxon>
        <taxon>Dikarya</taxon>
        <taxon>Ascomycota</taxon>
        <taxon>Pezizomycotina</taxon>
        <taxon>Dothideomycetes</taxon>
        <taxon>Pleosporomycetidae</taxon>
        <taxon>Pleosporales</taxon>
        <taxon>Diademaceae</taxon>
        <taxon>Clathrospora</taxon>
    </lineage>
</organism>
<dbReference type="GO" id="GO:0008270">
    <property type="term" value="F:zinc ion binding"/>
    <property type="evidence" value="ECO:0007669"/>
    <property type="project" value="InterPro"/>
</dbReference>
<evidence type="ECO:0000313" key="4">
    <source>
        <dbReference type="Proteomes" id="UP000800038"/>
    </source>
</evidence>
<dbReference type="Proteomes" id="UP000800038">
    <property type="component" value="Unassembled WGS sequence"/>
</dbReference>
<dbReference type="InterPro" id="IPR007219">
    <property type="entry name" value="XnlR_reg_dom"/>
</dbReference>
<keyword evidence="1" id="KW-0539">Nucleus</keyword>
<sequence length="558" mass="62263">MAKEGANNAQTFRVSCASVEIWDRTTGDGRIQAIPRHAKNTKSRSTAGEMARSDKDEVGIQEWLSMSSATKMRAGPKIQAMVILCCPLRYRLGWYTMLKMQKQWSMLQCSSQKTVPPGIVKVVAAAMPDPSARIATIFVEQGGYGTILNTFWDETTDRHFHVPATAEKALAPEELEYLKVKGCFTLPEESDELVKAYFQFVHPAFPVIDGSLFIQRYAVSGREGINLLLLWSMFSVSASYIPNSFRITHKEKYAHHAKLLFDLNQEKDKIVLVQSALLLSFWFADTEDVKQSWYWTSIAFNIGQTLGLHREIRTIHTQITARQRSLGMGRPLRVNASDCDCPVPEGAVFQLTELKLSENLRGAEEVRSVPRGYAISAKKLYSSTEAAGFLRSWRSLITTSNVLREILANKTISTSQAQLFFGLITVQETDGPTFLLTRVDRHLKLHQNAAMIALARACGWKEVLKQAADRTTDIIQALLDDYTTTHAAPDTIPLLVPAMVYYLNTSKSRISEQVISANDKLNTCTNFLTAIKDNYLAAHILKQVLSAAQDAILTKGSG</sequence>
<protein>
    <recommendedName>
        <fullName evidence="2">Xylanolytic transcriptional activator regulatory domain-containing protein</fullName>
    </recommendedName>
</protein>
<gene>
    <name evidence="3" type="ORF">EJ02DRAFT_514647</name>
</gene>
<proteinExistence type="predicted"/>
<dbReference type="CDD" id="cd12148">
    <property type="entry name" value="fungal_TF_MHR"/>
    <property type="match status" value="1"/>
</dbReference>
<dbReference type="AlphaFoldDB" id="A0A6A5SF30"/>
<reference evidence="3" key="1">
    <citation type="journal article" date="2020" name="Stud. Mycol.">
        <title>101 Dothideomycetes genomes: a test case for predicting lifestyles and emergence of pathogens.</title>
        <authorList>
            <person name="Haridas S."/>
            <person name="Albert R."/>
            <person name="Binder M."/>
            <person name="Bloem J."/>
            <person name="Labutti K."/>
            <person name="Salamov A."/>
            <person name="Andreopoulos B."/>
            <person name="Baker S."/>
            <person name="Barry K."/>
            <person name="Bills G."/>
            <person name="Bluhm B."/>
            <person name="Cannon C."/>
            <person name="Castanera R."/>
            <person name="Culley D."/>
            <person name="Daum C."/>
            <person name="Ezra D."/>
            <person name="Gonzalez J."/>
            <person name="Henrissat B."/>
            <person name="Kuo A."/>
            <person name="Liang C."/>
            <person name="Lipzen A."/>
            <person name="Lutzoni F."/>
            <person name="Magnuson J."/>
            <person name="Mondo S."/>
            <person name="Nolan M."/>
            <person name="Ohm R."/>
            <person name="Pangilinan J."/>
            <person name="Park H.-J."/>
            <person name="Ramirez L."/>
            <person name="Alfaro M."/>
            <person name="Sun H."/>
            <person name="Tritt A."/>
            <person name="Yoshinaga Y."/>
            <person name="Zwiers L.-H."/>
            <person name="Turgeon B."/>
            <person name="Goodwin S."/>
            <person name="Spatafora J."/>
            <person name="Crous P."/>
            <person name="Grigoriev I."/>
        </authorList>
    </citation>
    <scope>NUCLEOTIDE SEQUENCE</scope>
    <source>
        <strain evidence="3">CBS 161.51</strain>
    </source>
</reference>
<dbReference type="GO" id="GO:0003677">
    <property type="term" value="F:DNA binding"/>
    <property type="evidence" value="ECO:0007669"/>
    <property type="project" value="InterPro"/>
</dbReference>
<dbReference type="InterPro" id="IPR052761">
    <property type="entry name" value="Fungal_Detox/Toxin_TFs"/>
</dbReference>
<evidence type="ECO:0000313" key="3">
    <source>
        <dbReference type="EMBL" id="KAF1938254.1"/>
    </source>
</evidence>
<keyword evidence="4" id="KW-1185">Reference proteome</keyword>
<dbReference type="OrthoDB" id="4161332at2759"/>
<dbReference type="EMBL" id="ML976110">
    <property type="protein sequence ID" value="KAF1938254.1"/>
    <property type="molecule type" value="Genomic_DNA"/>
</dbReference>
<dbReference type="GO" id="GO:0006351">
    <property type="term" value="P:DNA-templated transcription"/>
    <property type="evidence" value="ECO:0007669"/>
    <property type="project" value="InterPro"/>
</dbReference>
<dbReference type="Pfam" id="PF04082">
    <property type="entry name" value="Fungal_trans"/>
    <property type="match status" value="1"/>
</dbReference>
<dbReference type="PANTHER" id="PTHR47425:SF3">
    <property type="entry name" value="ZN(II)2CYS6 TRANSCRIPTION FACTOR (EUROFUNG)"/>
    <property type="match status" value="1"/>
</dbReference>
<evidence type="ECO:0000256" key="1">
    <source>
        <dbReference type="ARBA" id="ARBA00023242"/>
    </source>
</evidence>
<evidence type="ECO:0000259" key="2">
    <source>
        <dbReference type="Pfam" id="PF04082"/>
    </source>
</evidence>
<feature type="domain" description="Xylanolytic transcriptional activator regulatory" evidence="2">
    <location>
        <begin position="195"/>
        <end position="314"/>
    </location>
</feature>